<accession>A0A0H5SGK3</accession>
<feature type="coiled-coil region" evidence="1">
    <location>
        <begin position="147"/>
        <end position="223"/>
    </location>
</feature>
<gene>
    <name evidence="2" type="ORF">HHT355_1383</name>
</gene>
<evidence type="ECO:0000313" key="3">
    <source>
        <dbReference type="Proteomes" id="UP000236497"/>
    </source>
</evidence>
<dbReference type="AlphaFoldDB" id="A0A0H5SGK3"/>
<dbReference type="EMBL" id="CVTD020000015">
    <property type="protein sequence ID" value="CRZ34584.1"/>
    <property type="molecule type" value="Genomic_DNA"/>
</dbReference>
<reference evidence="2 3" key="1">
    <citation type="submission" date="2015-06" db="EMBL/GenBank/DDBJ databases">
        <authorList>
            <person name="Wibberg Daniel"/>
        </authorList>
    </citation>
    <scope>NUCLEOTIDE SEQUENCE [LARGE SCALE GENOMIC DNA]</scope>
    <source>
        <strain evidence="2 3">T3/55T</strain>
    </source>
</reference>
<evidence type="ECO:0008006" key="4">
    <source>
        <dbReference type="Google" id="ProtNLM"/>
    </source>
</evidence>
<protein>
    <recommendedName>
        <fullName evidence="4">Gp58-like domain-containing protein</fullName>
    </recommendedName>
</protein>
<keyword evidence="3" id="KW-1185">Reference proteome</keyword>
<evidence type="ECO:0000313" key="2">
    <source>
        <dbReference type="EMBL" id="CRZ34584.1"/>
    </source>
</evidence>
<sequence length="759" mass="83889">MIRVFKANDTNYFTNGEMVLKPITAIIYKNAEEEYIEIECPLKYADFLVQDNVIVADTLAGKKAYRIHNPAKGNPITIKAWLIWQEKPSTPADRGVVISYGKNLQNCEVDEDWDDVVTKLIPVGYKDIMLPEGYISVPNPYPRLYEKTLEFDLSEELENEVEELEEIIKDLEGMVAGYESSVITLQAKYNAFDTAINSLETEKAELNRRLNELGDSEAEKKEKAIIEAQIPLIEDEIAKLIGDKENTLETLNTTKSNLDATKAELQSKKAYYDNLIITDLRNQATQYLIANQYPKINYNLEAHLEGVLEIGDVIKVKHPAMRVDLLTQVTAYELDCLTMRYRRVEFGTLKPTLKGTLTELEEKIEDNKEIIKKTANKISKYYSEFKRDNEELISKFIEEIYGAQDGIFGLIQRNQSVIRQTASEISATVSRMNSDLSEDIASLVIRADQIQSTVQHNFTTLDGRITQNESKITQTATEIRSEVNARFTNYSTTQQMNSVISQTASQIRSEVSTAINGVTQNISVVEQTANKINWLVKSGTSSSNFTLTDRTISLISQSLNINAYVTFTNLATAGQTTINGGNITTGTIDASKVSVTNLNASNIKSGIINAGLVTIINLNANNITSGYLSADRISGGILDASKITVKNLSADSITSGGLDVNYIRMGDRACFGQGSYSNAISIGGKTYRWVEIVEIGASSFWVSSNAIRIGNSVYNVIGFFGASGTSKVSVSTLSTSATLSNAISKINELINVLKGYGLI</sequence>
<proteinExistence type="predicted"/>
<dbReference type="RefSeq" id="WP_103202679.1">
    <property type="nucleotide sequence ID" value="NZ_CVTD020000015.1"/>
</dbReference>
<dbReference type="Proteomes" id="UP000236497">
    <property type="component" value="Unassembled WGS sequence"/>
</dbReference>
<evidence type="ECO:0000256" key="1">
    <source>
        <dbReference type="SAM" id="Coils"/>
    </source>
</evidence>
<organism evidence="2 3">
    <name type="scientific">Herbinix hemicellulosilytica</name>
    <dbReference type="NCBI Taxonomy" id="1564487"/>
    <lineage>
        <taxon>Bacteria</taxon>
        <taxon>Bacillati</taxon>
        <taxon>Bacillota</taxon>
        <taxon>Clostridia</taxon>
        <taxon>Lachnospirales</taxon>
        <taxon>Lachnospiraceae</taxon>
        <taxon>Herbinix</taxon>
    </lineage>
</organism>
<name>A0A0H5SGK3_HERHM</name>
<keyword evidence="1" id="KW-0175">Coiled coil</keyword>
<dbReference type="OrthoDB" id="4387735at2"/>